<dbReference type="RefSeq" id="WP_123824827.1">
    <property type="nucleotide sequence ID" value="NZ_RKMF01000005.1"/>
</dbReference>
<keyword evidence="2" id="KW-1185">Reference proteome</keyword>
<dbReference type="Proteomes" id="UP000270616">
    <property type="component" value="Unassembled WGS sequence"/>
</dbReference>
<accession>A0A3N3ZRG5</accession>
<comment type="caution">
    <text evidence="1">The sequence shown here is derived from an EMBL/GenBank/DDBJ whole genome shotgun (WGS) entry which is preliminary data.</text>
</comment>
<dbReference type="AlphaFoldDB" id="A0A3N3ZRG5"/>
<evidence type="ECO:0000313" key="2">
    <source>
        <dbReference type="Proteomes" id="UP000270616"/>
    </source>
</evidence>
<proteinExistence type="predicted"/>
<reference evidence="1 2" key="1">
    <citation type="submission" date="2018-10" db="EMBL/GenBank/DDBJ databases">
        <title>Kocuria sp. M5W7-7, whole genome shotgun sequence.</title>
        <authorList>
            <person name="Tuo L."/>
        </authorList>
    </citation>
    <scope>NUCLEOTIDE SEQUENCE [LARGE SCALE GENOMIC DNA]</scope>
    <source>
        <strain evidence="1 2">M5W7-7</strain>
    </source>
</reference>
<organism evidence="1 2">
    <name type="scientific">Kocuria soli</name>
    <dbReference type="NCBI Taxonomy" id="2485125"/>
    <lineage>
        <taxon>Bacteria</taxon>
        <taxon>Bacillati</taxon>
        <taxon>Actinomycetota</taxon>
        <taxon>Actinomycetes</taxon>
        <taxon>Micrococcales</taxon>
        <taxon>Micrococcaceae</taxon>
        <taxon>Kocuria</taxon>
    </lineage>
</organism>
<dbReference type="EMBL" id="RKMF01000005">
    <property type="protein sequence ID" value="ROZ63833.1"/>
    <property type="molecule type" value="Genomic_DNA"/>
</dbReference>
<gene>
    <name evidence="1" type="ORF">EDL96_05725</name>
</gene>
<protein>
    <submittedName>
        <fullName evidence="1">Uncharacterized protein</fullName>
    </submittedName>
</protein>
<evidence type="ECO:0000313" key="1">
    <source>
        <dbReference type="EMBL" id="ROZ63833.1"/>
    </source>
</evidence>
<sequence>MRIRAHPWTWRNRSGATRGALIAAQITSQERRTVFVPAVQLFALADALVDIAESIEKEDT</sequence>
<name>A0A3N3ZRG5_9MICC</name>
<dbReference type="OrthoDB" id="9883291at2"/>